<evidence type="ECO:0000256" key="7">
    <source>
        <dbReference type="ARBA" id="ARBA00023136"/>
    </source>
</evidence>
<dbReference type="AlphaFoldDB" id="A0A0M2NEX7"/>
<dbReference type="EMBL" id="LAYJ01000088">
    <property type="protein sequence ID" value="KKI51074.1"/>
    <property type="molecule type" value="Genomic_DNA"/>
</dbReference>
<dbReference type="PIRSF" id="PIRSF002869">
    <property type="entry name" value="MviN"/>
    <property type="match status" value="1"/>
</dbReference>
<comment type="function">
    <text evidence="8">Involved in peptidoglycan biosynthesis. Transports lipid-linked peptidoglycan precursors from the inner to the outer leaflet of the cytoplasmic membrane.</text>
</comment>
<dbReference type="STRING" id="270498.CHK_1461"/>
<organism evidence="10 11">
    <name type="scientific">Christensenella hongkongensis</name>
    <dbReference type="NCBI Taxonomy" id="270498"/>
    <lineage>
        <taxon>Bacteria</taxon>
        <taxon>Bacillati</taxon>
        <taxon>Bacillota</taxon>
        <taxon>Clostridia</taxon>
        <taxon>Christensenellales</taxon>
        <taxon>Christensenellaceae</taxon>
        <taxon>Christensenella</taxon>
    </lineage>
</organism>
<accession>A0A0M2NEX7</accession>
<evidence type="ECO:0000313" key="11">
    <source>
        <dbReference type="Proteomes" id="UP000034076"/>
    </source>
</evidence>
<evidence type="ECO:0000256" key="5">
    <source>
        <dbReference type="ARBA" id="ARBA00022984"/>
    </source>
</evidence>
<protein>
    <recommendedName>
        <fullName evidence="8">Lipid II flippase</fullName>
    </recommendedName>
</protein>
<dbReference type="InterPro" id="IPR004268">
    <property type="entry name" value="MurJ"/>
</dbReference>
<evidence type="ECO:0000256" key="1">
    <source>
        <dbReference type="ARBA" id="ARBA00004651"/>
    </source>
</evidence>
<dbReference type="PRINTS" id="PR01806">
    <property type="entry name" value="VIRFACTRMVIN"/>
</dbReference>
<dbReference type="CDD" id="cd13123">
    <property type="entry name" value="MATE_MurJ_like"/>
    <property type="match status" value="1"/>
</dbReference>
<dbReference type="RefSeq" id="WP_046443330.1">
    <property type="nucleotide sequence ID" value="NZ_LAYJ01000088.1"/>
</dbReference>
<dbReference type="PATRIC" id="fig|270498.16.peg.902"/>
<comment type="similarity">
    <text evidence="8">Belongs to the MurJ/MviN family.</text>
</comment>
<evidence type="ECO:0000256" key="4">
    <source>
        <dbReference type="ARBA" id="ARBA00022960"/>
    </source>
</evidence>
<dbReference type="GO" id="GO:0015648">
    <property type="term" value="F:lipid-linked peptidoglycan transporter activity"/>
    <property type="evidence" value="ECO:0007669"/>
    <property type="project" value="UniProtKB-UniRule"/>
</dbReference>
<dbReference type="PANTHER" id="PTHR47019">
    <property type="entry name" value="LIPID II FLIPPASE MURJ"/>
    <property type="match status" value="1"/>
</dbReference>
<dbReference type="OrthoDB" id="9804143at2"/>
<comment type="caution">
    <text evidence="10">The sequence shown here is derived from an EMBL/GenBank/DDBJ whole genome shotgun (WGS) entry which is preliminary data.</text>
</comment>
<evidence type="ECO:0000256" key="2">
    <source>
        <dbReference type="ARBA" id="ARBA00022475"/>
    </source>
</evidence>
<keyword evidence="11" id="KW-1185">Reference proteome</keyword>
<keyword evidence="6 9" id="KW-1133">Transmembrane helix</keyword>
<feature type="transmembrane region" description="Helical" evidence="9">
    <location>
        <begin position="93"/>
        <end position="117"/>
    </location>
</feature>
<keyword evidence="5 8" id="KW-0573">Peptidoglycan synthesis</keyword>
<feature type="transmembrane region" description="Helical" evidence="9">
    <location>
        <begin position="129"/>
        <end position="149"/>
    </location>
</feature>
<sequence length="512" mass="56480">MARESKTLKTTMMLTLIIILSKTAGFAREIVRSATFGQTIQNDAYSFAYSLITILMILFSTGIGSTFIPIYTKNRLNRGEESANRYASSILNLYIICAIVVSVIGFFVTPAICGLIWQNPEGLDLTIKLTQMMFPALVFWAVSGVLTNVLNARKIFIPEQLTNFSLSFCMIFACMAFGSIEAVAVATAISAALQILILIPYLRKNYRYERVMDVRNPEIKRTFLLAVPAVISMAFDEINNMADKFFGTAMGTSVVTALGNSYTLVQAVLGILVVPITTIMFSQLSQYAALKQHDKLKSTVRQSLEIVALITLPIIVVAFVNSQDIIGMFYQRGKFTLENTLFTAPIFAFYILGIFAFGMRNFLTRVFYALQLNKIPMFIGIFSVTLNIVLDMLLKDVLGAKGLTLATSVASFAGAIIMIIVLRKRIGNMHLKRSSVQFIKILIAAGACAVVTILLHQFLPIEGTDFGHNAARLLSSGLSGIAVFAIVAYLLKIEMAGKLMRGAKNRLRRKKT</sequence>
<comment type="subcellular location">
    <subcellularLocation>
        <location evidence="1">Cell membrane</location>
        <topology evidence="1">Multi-pass membrane protein</topology>
    </subcellularLocation>
</comment>
<feature type="transmembrane region" description="Helical" evidence="9">
    <location>
        <begin position="341"/>
        <end position="363"/>
    </location>
</feature>
<feature type="transmembrane region" description="Helical" evidence="9">
    <location>
        <begin position="441"/>
        <end position="459"/>
    </location>
</feature>
<feature type="transmembrane region" description="Helical" evidence="9">
    <location>
        <begin position="223"/>
        <end position="242"/>
    </location>
</feature>
<evidence type="ECO:0000313" key="10">
    <source>
        <dbReference type="EMBL" id="KKI51074.1"/>
    </source>
</evidence>
<dbReference type="GO" id="GO:0071555">
    <property type="term" value="P:cell wall organization"/>
    <property type="evidence" value="ECO:0007669"/>
    <property type="project" value="UniProtKB-UniRule"/>
</dbReference>
<feature type="transmembrane region" description="Helical" evidence="9">
    <location>
        <begin position="303"/>
        <end position="321"/>
    </location>
</feature>
<feature type="transmembrane region" description="Helical" evidence="9">
    <location>
        <begin position="262"/>
        <end position="282"/>
    </location>
</feature>
<feature type="transmembrane region" description="Helical" evidence="9">
    <location>
        <begin position="471"/>
        <end position="491"/>
    </location>
</feature>
<dbReference type="GO" id="GO:0034204">
    <property type="term" value="P:lipid translocation"/>
    <property type="evidence" value="ECO:0007669"/>
    <property type="project" value="TreeGrafter"/>
</dbReference>
<feature type="transmembrane region" description="Helical" evidence="9">
    <location>
        <begin position="51"/>
        <end position="72"/>
    </location>
</feature>
<keyword evidence="8" id="KW-0961">Cell wall biogenesis/degradation</keyword>
<dbReference type="GO" id="GO:0005886">
    <property type="term" value="C:plasma membrane"/>
    <property type="evidence" value="ECO:0007669"/>
    <property type="project" value="UniProtKB-SubCell"/>
</dbReference>
<evidence type="ECO:0000256" key="3">
    <source>
        <dbReference type="ARBA" id="ARBA00022692"/>
    </source>
</evidence>
<dbReference type="Proteomes" id="UP000034076">
    <property type="component" value="Unassembled WGS sequence"/>
</dbReference>
<proteinExistence type="inferred from homology"/>
<keyword evidence="8" id="KW-0813">Transport</keyword>
<gene>
    <name evidence="10" type="ORF">CHK_1461</name>
</gene>
<dbReference type="InterPro" id="IPR051050">
    <property type="entry name" value="Lipid_II_flippase_MurJ/MviN"/>
</dbReference>
<evidence type="ECO:0000256" key="6">
    <source>
        <dbReference type="ARBA" id="ARBA00022989"/>
    </source>
</evidence>
<feature type="transmembrane region" description="Helical" evidence="9">
    <location>
        <begin position="400"/>
        <end position="421"/>
    </location>
</feature>
<name>A0A0M2NEX7_9FIRM</name>
<evidence type="ECO:0000256" key="8">
    <source>
        <dbReference type="PIRNR" id="PIRNR002869"/>
    </source>
</evidence>
<evidence type="ECO:0000256" key="9">
    <source>
        <dbReference type="SAM" id="Phobius"/>
    </source>
</evidence>
<dbReference type="GO" id="GO:0009252">
    <property type="term" value="P:peptidoglycan biosynthetic process"/>
    <property type="evidence" value="ECO:0007669"/>
    <property type="project" value="UniProtKB-UniRule"/>
</dbReference>
<feature type="transmembrane region" description="Helical" evidence="9">
    <location>
        <begin position="184"/>
        <end position="202"/>
    </location>
</feature>
<keyword evidence="2 8" id="KW-1003">Cell membrane</keyword>
<feature type="transmembrane region" description="Helical" evidence="9">
    <location>
        <begin position="161"/>
        <end position="178"/>
    </location>
</feature>
<keyword evidence="7 8" id="KW-0472">Membrane</keyword>
<dbReference type="GO" id="GO:0008360">
    <property type="term" value="P:regulation of cell shape"/>
    <property type="evidence" value="ECO:0007669"/>
    <property type="project" value="UniProtKB-UniRule"/>
</dbReference>
<dbReference type="Pfam" id="PF03023">
    <property type="entry name" value="MurJ"/>
    <property type="match status" value="1"/>
</dbReference>
<dbReference type="NCBIfam" id="TIGR01695">
    <property type="entry name" value="murJ_mviN"/>
    <property type="match status" value="1"/>
</dbReference>
<feature type="transmembrane region" description="Helical" evidence="9">
    <location>
        <begin position="375"/>
        <end position="394"/>
    </location>
</feature>
<keyword evidence="3 9" id="KW-0812">Transmembrane</keyword>
<dbReference type="PANTHER" id="PTHR47019:SF1">
    <property type="entry name" value="LIPID II FLIPPASE MURJ"/>
    <property type="match status" value="1"/>
</dbReference>
<keyword evidence="4 8" id="KW-0133">Cell shape</keyword>
<reference evidence="10 11" key="1">
    <citation type="submission" date="2015-04" db="EMBL/GenBank/DDBJ databases">
        <title>Draft genome sequence of bacteremic isolate Catabacter hongkongensis type strain HKU16T.</title>
        <authorList>
            <person name="Lau S.K."/>
            <person name="Teng J.L."/>
            <person name="Huang Y."/>
            <person name="Curreem S.O."/>
            <person name="Tsui S.K."/>
            <person name="Woo P.C."/>
        </authorList>
    </citation>
    <scope>NUCLEOTIDE SEQUENCE [LARGE SCALE GENOMIC DNA]</scope>
    <source>
        <strain evidence="10 11">HKU16</strain>
    </source>
</reference>